<dbReference type="Pfam" id="PF13193">
    <property type="entry name" value="AMP-binding_C"/>
    <property type="match status" value="1"/>
</dbReference>
<dbReference type="InterPro" id="IPR020845">
    <property type="entry name" value="AMP-binding_CS"/>
</dbReference>
<dbReference type="SUPFAM" id="SSF47336">
    <property type="entry name" value="ACP-like"/>
    <property type="match status" value="1"/>
</dbReference>
<dbReference type="Proteomes" id="UP000053127">
    <property type="component" value="Unassembled WGS sequence"/>
</dbReference>
<dbReference type="InterPro" id="IPR000873">
    <property type="entry name" value="AMP-dep_synth/lig_dom"/>
</dbReference>
<evidence type="ECO:0000313" key="7">
    <source>
        <dbReference type="Proteomes" id="UP000053127"/>
    </source>
</evidence>
<proteinExistence type="predicted"/>
<keyword evidence="2" id="KW-0597">Phosphoprotein</keyword>
<dbReference type="InterPro" id="IPR010071">
    <property type="entry name" value="AA_adenyl_dom"/>
</dbReference>
<sequence length="1313" mass="138986">MYRSAPAAVPHTLLDLLERSVAETPDDLALDDGTVTLSYRRLAEEVERIRRVLRAEGIGRGDRVGVRMASGSVPVYLAILGVLAAGAAYVPVDADDPDERAELVWRESGVCAVLSDGYVLRPRPAIVPRGRDGGPGPDDDAWIIFTSGSTGKPKGVAISHRSAAAFVEAEARLFLRRAPIGPGDRVLAGLSVAFDASCEEMWLAWSRGACLVPAPRALVRTGADLGPWLQERKISIVSTVPTLAALWSREMLAAVRLLIVGGEACPPEVVRRFACHGREVWNTYGPTEATVVSCATRLADGEPVRIGLPLDGWELAVVDPGGEPVAWGETGELVIAGVGLGRYLDPVKDAERFTALPSLHWDRAYRSGDLVRADPQGLAFVGRADDQVKIGGRRIELGEVEAALLDLPSVAAAAATVRRTAGGLDVLVGYVVPSDGDPAAFDRADATRRLRERLPAPLVPRLAVLAEFPTRGSGKADRDALPWPLPAEPTPHRAATASAYDAHAGGRAAGGLAGGADRIDPVITWLLGVWSDMLGAAVTREDDFFDLGGTSLAAARLVSALRERFPEVSVSDLYHHPTPAALYAHMVSSAGAPASGTPPRLQGARDGRDAQGGEAARGTPRWTGWAQTALQPLLLCVTGLRWVLCLGLTGNVLAAVGRTSWLPTVSWWLLAPAWLVLLTSPGRVLLAAGGARLLRGRIGPGEHRRGGLAHLRLWTAERWVAAVGLAGVSGTPLAAWYARLLGCTVGKGVDLHALPPTTGLAHIGDGASVEPEADIAGWWIDGDRLRVGAVRIGAGASVGGRVTLQPGAEIGDGAEVRTGSTVSEGTRIPTGACWGGSPARPQASEAHWPPERAARSRAWTLAYTLTPAVRGLLTAVATAPALLTLVAVSGAAGPSWSDRLLWLLPLVLLGTCCEALLILAVIRCAGRALKPGTHPLHSRAGWSAWLTRDLMAMARTALFPLYAGLFTPVWLRLLGARVGKDVESSTVVALPRLLRIDDRAFLADDVLAAPYETRGGWVRLGNSRIGEGAFVGNSAVVGPDRSVADGALIGVLSDTPVTVPEGSSWLGRPAMRLRRVAERHDPARTFAPPPVLRAARGAVELCRVVPLLISSGLQLALTYALLYLWHFYGAGCAVAAAGLLMCGAAAVAGLLTTAAKWALMGRFTAERHPLWSAFVWRNELWDVFVEMLAVPWLVTPATGTPVLNWWLRSMGARIGRGVWCETHWFPEPDLISVGDGAAVNRGCVLQTHLFHDRVMRLEPVDVRSRSVLGPHSILLPGSALQEAARVGAGSLVMAAERVPAAGRWEGTPITRAD</sequence>
<evidence type="ECO:0000259" key="5">
    <source>
        <dbReference type="PROSITE" id="PS50075"/>
    </source>
</evidence>
<dbReference type="Gene3D" id="1.10.1200.10">
    <property type="entry name" value="ACP-like"/>
    <property type="match status" value="1"/>
</dbReference>
<dbReference type="InterPro" id="IPR011004">
    <property type="entry name" value="Trimer_LpxA-like_sf"/>
</dbReference>
<dbReference type="NCBIfam" id="TIGR01733">
    <property type="entry name" value="AA-adenyl-dom"/>
    <property type="match status" value="1"/>
</dbReference>
<organism evidence="6 7">
    <name type="scientific">Streptomyces yokosukanensis</name>
    <dbReference type="NCBI Taxonomy" id="67386"/>
    <lineage>
        <taxon>Bacteria</taxon>
        <taxon>Bacillati</taxon>
        <taxon>Actinomycetota</taxon>
        <taxon>Actinomycetes</taxon>
        <taxon>Kitasatosporales</taxon>
        <taxon>Streptomycetaceae</taxon>
        <taxon>Streptomyces</taxon>
    </lineage>
</organism>
<feature type="transmembrane region" description="Helical" evidence="4">
    <location>
        <begin position="1101"/>
        <end position="1122"/>
    </location>
</feature>
<dbReference type="GO" id="GO:0031177">
    <property type="term" value="F:phosphopantetheine binding"/>
    <property type="evidence" value="ECO:0007669"/>
    <property type="project" value="InterPro"/>
</dbReference>
<dbReference type="InterPro" id="IPR009081">
    <property type="entry name" value="PP-bd_ACP"/>
</dbReference>
<dbReference type="GO" id="GO:0005737">
    <property type="term" value="C:cytoplasm"/>
    <property type="evidence" value="ECO:0007669"/>
    <property type="project" value="TreeGrafter"/>
</dbReference>
<dbReference type="InterPro" id="IPR045851">
    <property type="entry name" value="AMP-bd_C_sf"/>
</dbReference>
<dbReference type="Gene3D" id="3.30.300.30">
    <property type="match status" value="1"/>
</dbReference>
<dbReference type="PANTHER" id="PTHR45527:SF1">
    <property type="entry name" value="FATTY ACID SYNTHASE"/>
    <property type="match status" value="1"/>
</dbReference>
<dbReference type="STRING" id="67386.AQI95_04995"/>
<evidence type="ECO:0000256" key="2">
    <source>
        <dbReference type="ARBA" id="ARBA00022553"/>
    </source>
</evidence>
<keyword evidence="1" id="KW-0596">Phosphopantetheine</keyword>
<dbReference type="CDD" id="cd05930">
    <property type="entry name" value="A_NRPS"/>
    <property type="match status" value="1"/>
</dbReference>
<dbReference type="InterPro" id="IPR025110">
    <property type="entry name" value="AMP-bd_C"/>
</dbReference>
<dbReference type="SUPFAM" id="SSF56801">
    <property type="entry name" value="Acetyl-CoA synthetase-like"/>
    <property type="match status" value="1"/>
</dbReference>
<feature type="region of interest" description="Disordered" evidence="3">
    <location>
        <begin position="593"/>
        <end position="619"/>
    </location>
</feature>
<dbReference type="InterPro" id="IPR020806">
    <property type="entry name" value="PKS_PP-bd"/>
</dbReference>
<protein>
    <submittedName>
        <fullName evidence="6">Amino acid adenylation protein</fullName>
    </submittedName>
</protein>
<dbReference type="Pfam" id="PF00550">
    <property type="entry name" value="PP-binding"/>
    <property type="match status" value="1"/>
</dbReference>
<reference evidence="6 7" key="1">
    <citation type="submission" date="2015-10" db="EMBL/GenBank/DDBJ databases">
        <title>Draft genome sequence of Streptomyces yokosukanensis DSM 40224, type strain for the species Streptomyces yokosukanensis.</title>
        <authorList>
            <person name="Ruckert C."/>
            <person name="Winkler A."/>
            <person name="Kalinowski J."/>
            <person name="Kampfer P."/>
            <person name="Glaeser S."/>
        </authorList>
    </citation>
    <scope>NUCLEOTIDE SEQUENCE [LARGE SCALE GENOMIC DNA]</scope>
    <source>
        <strain evidence="6 7">DSM 40224</strain>
    </source>
</reference>
<feature type="transmembrane region" description="Helical" evidence="4">
    <location>
        <begin position="861"/>
        <end position="888"/>
    </location>
</feature>
<dbReference type="PROSITE" id="PS50075">
    <property type="entry name" value="CARRIER"/>
    <property type="match status" value="1"/>
</dbReference>
<dbReference type="GO" id="GO:0043041">
    <property type="term" value="P:amino acid activation for nonribosomal peptide biosynthetic process"/>
    <property type="evidence" value="ECO:0007669"/>
    <property type="project" value="TreeGrafter"/>
</dbReference>
<dbReference type="Pfam" id="PF00501">
    <property type="entry name" value="AMP-binding"/>
    <property type="match status" value="1"/>
</dbReference>
<feature type="region of interest" description="Disordered" evidence="3">
    <location>
        <begin position="831"/>
        <end position="850"/>
    </location>
</feature>
<dbReference type="SMART" id="SM00823">
    <property type="entry name" value="PKS_PP"/>
    <property type="match status" value="1"/>
</dbReference>
<dbReference type="Gene3D" id="3.40.50.12780">
    <property type="entry name" value="N-terminal domain of ligase-like"/>
    <property type="match status" value="1"/>
</dbReference>
<dbReference type="Gene3D" id="2.160.10.10">
    <property type="entry name" value="Hexapeptide repeat proteins"/>
    <property type="match status" value="3"/>
</dbReference>
<feature type="transmembrane region" description="Helical" evidence="4">
    <location>
        <begin position="900"/>
        <end position="922"/>
    </location>
</feature>
<comment type="caution">
    <text evidence="6">The sequence shown here is derived from an EMBL/GenBank/DDBJ whole genome shotgun (WGS) entry which is preliminary data.</text>
</comment>
<keyword evidence="4" id="KW-0812">Transmembrane</keyword>
<dbReference type="InterPro" id="IPR012728">
    <property type="entry name" value="Pls/PosA_C"/>
</dbReference>
<dbReference type="InterPro" id="IPR036736">
    <property type="entry name" value="ACP-like_sf"/>
</dbReference>
<dbReference type="InterPro" id="IPR042099">
    <property type="entry name" value="ANL_N_sf"/>
</dbReference>
<dbReference type="PANTHER" id="PTHR45527">
    <property type="entry name" value="NONRIBOSOMAL PEPTIDE SYNTHETASE"/>
    <property type="match status" value="1"/>
</dbReference>
<dbReference type="GO" id="GO:0044550">
    <property type="term" value="P:secondary metabolite biosynthetic process"/>
    <property type="evidence" value="ECO:0007669"/>
    <property type="project" value="TreeGrafter"/>
</dbReference>
<dbReference type="NCBIfam" id="TIGR02353">
    <property type="entry name" value="NRPS_term_dom"/>
    <property type="match status" value="1"/>
</dbReference>
<dbReference type="EMBL" id="LMWN01000006">
    <property type="protein sequence ID" value="KUN09451.1"/>
    <property type="molecule type" value="Genomic_DNA"/>
</dbReference>
<evidence type="ECO:0000313" key="6">
    <source>
        <dbReference type="EMBL" id="KUN09451.1"/>
    </source>
</evidence>
<keyword evidence="4" id="KW-0472">Membrane</keyword>
<dbReference type="GO" id="GO:0017000">
    <property type="term" value="P:antibiotic biosynthetic process"/>
    <property type="evidence" value="ECO:0007669"/>
    <property type="project" value="UniProtKB-ARBA"/>
</dbReference>
<gene>
    <name evidence="6" type="ORF">AQI95_04995</name>
</gene>
<keyword evidence="7" id="KW-1185">Reference proteome</keyword>
<keyword evidence="4" id="KW-1133">Transmembrane helix</keyword>
<accession>A0A101PDD7</accession>
<evidence type="ECO:0000256" key="1">
    <source>
        <dbReference type="ARBA" id="ARBA00022450"/>
    </source>
</evidence>
<dbReference type="SUPFAM" id="SSF51161">
    <property type="entry name" value="Trimeric LpxA-like enzymes"/>
    <property type="match status" value="3"/>
</dbReference>
<feature type="transmembrane region" description="Helical" evidence="4">
    <location>
        <begin position="1128"/>
        <end position="1152"/>
    </location>
</feature>
<feature type="domain" description="Carrier" evidence="5">
    <location>
        <begin position="517"/>
        <end position="590"/>
    </location>
</feature>
<evidence type="ECO:0000256" key="4">
    <source>
        <dbReference type="SAM" id="Phobius"/>
    </source>
</evidence>
<name>A0A101PDD7_9ACTN</name>
<dbReference type="PROSITE" id="PS00455">
    <property type="entry name" value="AMP_BINDING"/>
    <property type="match status" value="1"/>
</dbReference>
<evidence type="ECO:0000256" key="3">
    <source>
        <dbReference type="SAM" id="MobiDB-lite"/>
    </source>
</evidence>